<feature type="compositionally biased region" description="Basic and acidic residues" evidence="1">
    <location>
        <begin position="216"/>
        <end position="233"/>
    </location>
</feature>
<feature type="compositionally biased region" description="Basic and acidic residues" evidence="1">
    <location>
        <begin position="198"/>
        <end position="208"/>
    </location>
</feature>
<name>A0AAW4YTD9_9GAMM</name>
<evidence type="ECO:0000256" key="1">
    <source>
        <dbReference type="SAM" id="MobiDB-lite"/>
    </source>
</evidence>
<reference evidence="3 4" key="2">
    <citation type="journal article" date="2021" name="Front. Microbiol.">
        <title>Aerobic Denitrification and Heterotrophic Sulfur Oxidation in the Genus Halomonas Revealed by Six Novel Species Characterizations and Genome-Based Analysis.</title>
        <authorList>
            <person name="Wang L."/>
            <person name="Shao Z."/>
        </authorList>
    </citation>
    <scope>NUCLEOTIDE SEQUENCE</scope>
    <source>
        <strain evidence="2 4">MCCC 1A05748</strain>
        <strain evidence="3">MCCC 1A05776</strain>
    </source>
</reference>
<reference evidence="3" key="1">
    <citation type="submission" date="2020-05" db="EMBL/GenBank/DDBJ databases">
        <authorList>
            <person name="Wang L."/>
            <person name="Shao Z."/>
        </authorList>
    </citation>
    <scope>NUCLEOTIDE SEQUENCE</scope>
    <source>
        <strain evidence="2">MCCC 1A05748</strain>
        <strain evidence="3">MCCC 1A05776</strain>
    </source>
</reference>
<proteinExistence type="predicted"/>
<feature type="compositionally biased region" description="Acidic residues" evidence="1">
    <location>
        <begin position="38"/>
        <end position="94"/>
    </location>
</feature>
<protein>
    <submittedName>
        <fullName evidence="3">Uncharacterized protein</fullName>
    </submittedName>
</protein>
<feature type="compositionally biased region" description="Basic and acidic residues" evidence="1">
    <location>
        <begin position="168"/>
        <end position="185"/>
    </location>
</feature>
<evidence type="ECO:0000313" key="5">
    <source>
        <dbReference type="Proteomes" id="UP001320178"/>
    </source>
</evidence>
<evidence type="ECO:0000313" key="2">
    <source>
        <dbReference type="EMBL" id="MCE8045869.1"/>
    </source>
</evidence>
<sequence length="233" mass="25775">MAKTPWIPAAVALTLALGLAGCGDNGEEADATPQPEEPVTEAEPDIEVTEDEPETPPPAAEEEVPTEDESLPAIPEEDAAELEANGEIEADAETLGESPVDTLEEGGALPGEPTRSDIDAIIEDTERRFEEAQRQIDQQFEEVEQSPPALEPMESDDDFSTRLEPIGGDERDTTTEIDREAERTGEVTQSDIDAWLEETERRFEEAQRQLEAQFEEAERREPESEAPRFEIEE</sequence>
<accession>A0AAW4YTD9</accession>
<dbReference type="Proteomes" id="UP001320154">
    <property type="component" value="Unassembled WGS sequence"/>
</dbReference>
<dbReference type="EMBL" id="JABFTQ010000002">
    <property type="protein sequence ID" value="MCE8045869.1"/>
    <property type="molecule type" value="Genomic_DNA"/>
</dbReference>
<gene>
    <name evidence="2" type="ORF">HOP60_03890</name>
    <name evidence="3" type="ORF">HOP61_09405</name>
</gene>
<feature type="region of interest" description="Disordered" evidence="1">
    <location>
        <begin position="141"/>
        <end position="233"/>
    </location>
</feature>
<dbReference type="EMBL" id="JABFTS010000003">
    <property type="protein sequence ID" value="MCE8051507.1"/>
    <property type="molecule type" value="Genomic_DNA"/>
</dbReference>
<dbReference type="PROSITE" id="PS51257">
    <property type="entry name" value="PROKAR_LIPOPROTEIN"/>
    <property type="match status" value="1"/>
</dbReference>
<dbReference type="Proteomes" id="UP001320178">
    <property type="component" value="Unassembled WGS sequence"/>
</dbReference>
<feature type="region of interest" description="Disordered" evidence="1">
    <location>
        <begin position="21"/>
        <end position="118"/>
    </location>
</feature>
<organism evidence="3 5">
    <name type="scientific">Billgrantia desiderata</name>
    <dbReference type="NCBI Taxonomy" id="52021"/>
    <lineage>
        <taxon>Bacteria</taxon>
        <taxon>Pseudomonadati</taxon>
        <taxon>Pseudomonadota</taxon>
        <taxon>Gammaproteobacteria</taxon>
        <taxon>Oceanospirillales</taxon>
        <taxon>Halomonadaceae</taxon>
        <taxon>Billgrantia</taxon>
    </lineage>
</organism>
<keyword evidence="4" id="KW-1185">Reference proteome</keyword>
<comment type="caution">
    <text evidence="3">The sequence shown here is derived from an EMBL/GenBank/DDBJ whole genome shotgun (WGS) entry which is preliminary data.</text>
</comment>
<dbReference type="AlphaFoldDB" id="A0AAW4YTD9"/>
<evidence type="ECO:0000313" key="3">
    <source>
        <dbReference type="EMBL" id="MCE8051507.1"/>
    </source>
</evidence>
<evidence type="ECO:0000313" key="4">
    <source>
        <dbReference type="Proteomes" id="UP001320154"/>
    </source>
</evidence>
<dbReference type="RefSeq" id="WP_086511599.1">
    <property type="nucleotide sequence ID" value="NZ_FNVC01000003.1"/>
</dbReference>